<feature type="domain" description="IrrE N-terminal-like" evidence="1">
    <location>
        <begin position="164"/>
        <end position="251"/>
    </location>
</feature>
<proteinExistence type="predicted"/>
<dbReference type="Gene3D" id="1.10.10.2910">
    <property type="match status" value="1"/>
</dbReference>
<dbReference type="InterPro" id="IPR010359">
    <property type="entry name" value="IrrE_HExxH"/>
</dbReference>
<keyword evidence="3" id="KW-1185">Reference proteome</keyword>
<dbReference type="PANTHER" id="PTHR43236:SF1">
    <property type="entry name" value="BLL7220 PROTEIN"/>
    <property type="match status" value="1"/>
</dbReference>
<accession>A0A2K8UFL3</accession>
<dbReference type="KEGG" id="tsy:THSYN_27260"/>
<protein>
    <recommendedName>
        <fullName evidence="1">IrrE N-terminal-like domain-containing protein</fullName>
    </recommendedName>
</protein>
<dbReference type="EMBL" id="CP020370">
    <property type="protein sequence ID" value="AUB84269.1"/>
    <property type="molecule type" value="Genomic_DNA"/>
</dbReference>
<evidence type="ECO:0000313" key="3">
    <source>
        <dbReference type="Proteomes" id="UP000232638"/>
    </source>
</evidence>
<sequence length="351" mass="38985">MQPKHWHTVINATRCIMTVTNETMRHLYKKIKTVGYPERYVNTLLPDWWDDAIAETPSGLQQASLILGRLLSVQPETLWMKDANPVLVVPDGCKFKQRVDTKTHELAIACALARAAARLVLSAFKPGLKPGFFPDAGELRQSLLSSGSPWIGFQDLLSYCLESGIPVIFLKHLPSKAKKMAGVSFEHDGRPVIVLTQVKPHGYLLFDLAHELGHITLEHTKNGAWVVDETIDSDSDDEEERGANRFALELLTGIPDCKIVPVGRHLFQQQLVNASMRLGKSRKIDPLHIVLNYGHTFQQWAVASQAVKAIADNQPTDQHILVRSLLAALDLEAMAEDDIAALKRLMGEDGA</sequence>
<evidence type="ECO:0000259" key="1">
    <source>
        <dbReference type="Pfam" id="PF06114"/>
    </source>
</evidence>
<organism evidence="2 3">
    <name type="scientific">Candidatus Thiodictyon syntrophicum</name>
    <dbReference type="NCBI Taxonomy" id="1166950"/>
    <lineage>
        <taxon>Bacteria</taxon>
        <taxon>Pseudomonadati</taxon>
        <taxon>Pseudomonadota</taxon>
        <taxon>Gammaproteobacteria</taxon>
        <taxon>Chromatiales</taxon>
        <taxon>Chromatiaceae</taxon>
        <taxon>Thiodictyon</taxon>
    </lineage>
</organism>
<reference evidence="2 3" key="1">
    <citation type="submission" date="2017-03" db="EMBL/GenBank/DDBJ databases">
        <title>Complete genome sequence of Candidatus 'Thiodictyon syntrophicum' sp. nov. strain Cad16T, a photolithoautotroph purple sulfur bacterium isolated from an alpine meromictic lake.</title>
        <authorList>
            <person name="Luedin S.M."/>
            <person name="Pothier J.F."/>
            <person name="Danza F."/>
            <person name="Storelli N."/>
            <person name="Wittwer M."/>
            <person name="Tonolla M."/>
        </authorList>
    </citation>
    <scope>NUCLEOTIDE SEQUENCE [LARGE SCALE GENOMIC DNA]</scope>
    <source>
        <strain evidence="2 3">Cad16T</strain>
    </source>
</reference>
<dbReference type="Pfam" id="PF06114">
    <property type="entry name" value="Peptidase_M78"/>
    <property type="match status" value="1"/>
</dbReference>
<gene>
    <name evidence="2" type="ORF">THSYN_27260</name>
</gene>
<dbReference type="PANTHER" id="PTHR43236">
    <property type="entry name" value="ANTITOXIN HIGA1"/>
    <property type="match status" value="1"/>
</dbReference>
<name>A0A2K8UFL3_9GAMM</name>
<dbReference type="Proteomes" id="UP000232638">
    <property type="component" value="Chromosome"/>
</dbReference>
<dbReference type="AlphaFoldDB" id="A0A2K8UFL3"/>
<evidence type="ECO:0000313" key="2">
    <source>
        <dbReference type="EMBL" id="AUB84269.1"/>
    </source>
</evidence>
<dbReference type="InterPro" id="IPR052345">
    <property type="entry name" value="Rad_response_metalloprotease"/>
</dbReference>